<protein>
    <submittedName>
        <fullName evidence="1">Uncharacterized protein</fullName>
    </submittedName>
</protein>
<dbReference type="AlphaFoldDB" id="A0A5J6GD74"/>
<evidence type="ECO:0000313" key="2">
    <source>
        <dbReference type="Proteomes" id="UP000325529"/>
    </source>
</evidence>
<sequence>MRADMEVPVNEHNHEEREPTAVALRASHAARAESAAARAAALIPYVEQLGSDGHADAAWKIAHAARVAAQALAVLSESAPDPAADSRCARNAAASAAQASQMGQLVDADAELSAVACRAALNASQAAGVAAGAKYLGTDEGLNAEADAAEKAAVTAAVNAGWVRPGEAVPSVATGVRSPEVMSMMHL</sequence>
<keyword evidence="2" id="KW-1185">Reference proteome</keyword>
<dbReference type="Proteomes" id="UP000325529">
    <property type="component" value="Chromosome"/>
</dbReference>
<dbReference type="EMBL" id="CP023699">
    <property type="protein sequence ID" value="QEU93123.1"/>
    <property type="molecule type" value="Genomic_DNA"/>
</dbReference>
<evidence type="ECO:0000313" key="1">
    <source>
        <dbReference type="EMBL" id="QEU93123.1"/>
    </source>
</evidence>
<accession>A0A5J6GD74</accession>
<gene>
    <name evidence="1" type="ORF">CP970_21350</name>
</gene>
<dbReference type="KEGG" id="ska:CP970_21350"/>
<proteinExistence type="predicted"/>
<organism evidence="1 2">
    <name type="scientific">Streptomyces kanamyceticus</name>
    <dbReference type="NCBI Taxonomy" id="1967"/>
    <lineage>
        <taxon>Bacteria</taxon>
        <taxon>Bacillati</taxon>
        <taxon>Actinomycetota</taxon>
        <taxon>Actinomycetes</taxon>
        <taxon>Kitasatosporales</taxon>
        <taxon>Streptomycetaceae</taxon>
        <taxon>Streptomyces</taxon>
    </lineage>
</organism>
<name>A0A5J6GD74_STRKN</name>
<reference evidence="1 2" key="1">
    <citation type="submission" date="2017-09" db="EMBL/GenBank/DDBJ databases">
        <authorList>
            <person name="Lee N."/>
            <person name="Cho B.-K."/>
        </authorList>
    </citation>
    <scope>NUCLEOTIDE SEQUENCE [LARGE SCALE GENOMIC DNA]</scope>
    <source>
        <strain evidence="1 2">ATCC 12853</strain>
    </source>
</reference>